<feature type="transmembrane region" description="Helical" evidence="1">
    <location>
        <begin position="29"/>
        <end position="52"/>
    </location>
</feature>
<organism evidence="3 4">
    <name type="scientific">Lentzea guizhouensis</name>
    <dbReference type="NCBI Taxonomy" id="1586287"/>
    <lineage>
        <taxon>Bacteria</taxon>
        <taxon>Bacillati</taxon>
        <taxon>Actinomycetota</taxon>
        <taxon>Actinomycetes</taxon>
        <taxon>Pseudonocardiales</taxon>
        <taxon>Pseudonocardiaceae</taxon>
        <taxon>Lentzea</taxon>
    </lineage>
</organism>
<reference evidence="3 4" key="1">
    <citation type="submission" date="2016-07" db="EMBL/GenBank/DDBJ databases">
        <title>Complete genome sequence of the Lentzea guizhouensis DHS C013.</title>
        <authorList>
            <person name="Cao C."/>
        </authorList>
    </citation>
    <scope>NUCLEOTIDE SEQUENCE [LARGE SCALE GENOMIC DNA]</scope>
    <source>
        <strain evidence="3 4">DHS C013</strain>
    </source>
</reference>
<feature type="signal peptide" evidence="2">
    <location>
        <begin position="1"/>
        <end position="21"/>
    </location>
</feature>
<proteinExistence type="predicted"/>
<gene>
    <name evidence="3" type="ORF">BBK82_37475</name>
</gene>
<keyword evidence="4" id="KW-1185">Reference proteome</keyword>
<protein>
    <recommendedName>
        <fullName evidence="5">Major facilitator superfamily (MFS) profile domain-containing protein</fullName>
    </recommendedName>
</protein>
<name>A0A1B2HT00_9PSEU</name>
<dbReference type="SUPFAM" id="SSF103473">
    <property type="entry name" value="MFS general substrate transporter"/>
    <property type="match status" value="1"/>
</dbReference>
<accession>A0A1B2HT00</accession>
<keyword evidence="2" id="KW-0732">Signal</keyword>
<evidence type="ECO:0000256" key="1">
    <source>
        <dbReference type="SAM" id="Phobius"/>
    </source>
</evidence>
<feature type="transmembrane region" description="Helical" evidence="1">
    <location>
        <begin position="90"/>
        <end position="110"/>
    </location>
</feature>
<evidence type="ECO:0000313" key="4">
    <source>
        <dbReference type="Proteomes" id="UP000093053"/>
    </source>
</evidence>
<dbReference type="Proteomes" id="UP000093053">
    <property type="component" value="Chromosome"/>
</dbReference>
<dbReference type="AlphaFoldDB" id="A0A1B2HT00"/>
<evidence type="ECO:0008006" key="5">
    <source>
        <dbReference type="Google" id="ProtNLM"/>
    </source>
</evidence>
<dbReference type="KEGG" id="led:BBK82_37475"/>
<dbReference type="InterPro" id="IPR036259">
    <property type="entry name" value="MFS_trans_sf"/>
</dbReference>
<evidence type="ECO:0000313" key="3">
    <source>
        <dbReference type="EMBL" id="ANZ40833.1"/>
    </source>
</evidence>
<keyword evidence="1" id="KW-0472">Membrane</keyword>
<keyword evidence="1" id="KW-0812">Transmembrane</keyword>
<dbReference type="Gene3D" id="1.20.1250.20">
    <property type="entry name" value="MFS general substrate transporter like domains"/>
    <property type="match status" value="1"/>
</dbReference>
<feature type="transmembrane region" description="Helical" evidence="1">
    <location>
        <begin position="59"/>
        <end position="84"/>
    </location>
</feature>
<sequence>MHLAAAAITVLGIGFAVQAYAPDVATYVVVGMLTQAMTYAGIITLSLVVAAVTPPGIRATAFAIVGVAVALVGGLGGAFVTAVAEAAWGVRPAIAVVAPLTCVVAGLVLLTCTRHLRRDITTNGDLR</sequence>
<dbReference type="EMBL" id="CP016793">
    <property type="protein sequence ID" value="ANZ40833.1"/>
    <property type="molecule type" value="Genomic_DNA"/>
</dbReference>
<keyword evidence="1" id="KW-1133">Transmembrane helix</keyword>
<feature type="chain" id="PRO_5038894493" description="Major facilitator superfamily (MFS) profile domain-containing protein" evidence="2">
    <location>
        <begin position="22"/>
        <end position="127"/>
    </location>
</feature>
<evidence type="ECO:0000256" key="2">
    <source>
        <dbReference type="SAM" id="SignalP"/>
    </source>
</evidence>